<accession>A0A9D1ZPP3</accession>
<proteinExistence type="predicted"/>
<comment type="caution">
    <text evidence="2">The sequence shown here is derived from an EMBL/GenBank/DDBJ whole genome shotgun (WGS) entry which is preliminary data.</text>
</comment>
<reference evidence="2" key="2">
    <citation type="submission" date="2021-04" db="EMBL/GenBank/DDBJ databases">
        <authorList>
            <person name="Gilroy R."/>
        </authorList>
    </citation>
    <scope>NUCLEOTIDE SEQUENCE</scope>
    <source>
        <strain evidence="2">3204</strain>
    </source>
</reference>
<dbReference type="Gene3D" id="2.60.120.200">
    <property type="match status" value="1"/>
</dbReference>
<evidence type="ECO:0000256" key="1">
    <source>
        <dbReference type="SAM" id="SignalP"/>
    </source>
</evidence>
<reference evidence="2" key="1">
    <citation type="journal article" date="2021" name="PeerJ">
        <title>Extensive microbial diversity within the chicken gut microbiome revealed by metagenomics and culture.</title>
        <authorList>
            <person name="Gilroy R."/>
            <person name="Ravi A."/>
            <person name="Getino M."/>
            <person name="Pursley I."/>
            <person name="Horton D.L."/>
            <person name="Alikhan N.F."/>
            <person name="Baker D."/>
            <person name="Gharbi K."/>
            <person name="Hall N."/>
            <person name="Watson M."/>
            <person name="Adriaenssens E.M."/>
            <person name="Foster-Nyarko E."/>
            <person name="Jarju S."/>
            <person name="Secka A."/>
            <person name="Antonio M."/>
            <person name="Oren A."/>
            <person name="Chaudhuri R.R."/>
            <person name="La Ragione R."/>
            <person name="Hildebrand F."/>
            <person name="Pallen M.J."/>
        </authorList>
    </citation>
    <scope>NUCLEOTIDE SEQUENCE</scope>
    <source>
        <strain evidence="2">3204</strain>
    </source>
</reference>
<evidence type="ECO:0000313" key="3">
    <source>
        <dbReference type="Proteomes" id="UP000824013"/>
    </source>
</evidence>
<organism evidence="2 3">
    <name type="scientific">Candidatus Companilactobacillus pullicola</name>
    <dbReference type="NCBI Taxonomy" id="2838523"/>
    <lineage>
        <taxon>Bacteria</taxon>
        <taxon>Bacillati</taxon>
        <taxon>Bacillota</taxon>
        <taxon>Bacilli</taxon>
        <taxon>Lactobacillales</taxon>
        <taxon>Lactobacillaceae</taxon>
        <taxon>Companilactobacillus</taxon>
    </lineage>
</organism>
<dbReference type="AlphaFoldDB" id="A0A9D1ZPP3"/>
<gene>
    <name evidence="2" type="ORF">H9820_12895</name>
</gene>
<dbReference type="Proteomes" id="UP000824013">
    <property type="component" value="Unassembled WGS sequence"/>
</dbReference>
<feature type="signal peptide" evidence="1">
    <location>
        <begin position="1"/>
        <end position="31"/>
    </location>
</feature>
<protein>
    <recommendedName>
        <fullName evidence="4">WxL domain-containing protein</fullName>
    </recommendedName>
</protein>
<evidence type="ECO:0000313" key="2">
    <source>
        <dbReference type="EMBL" id="HIY93822.1"/>
    </source>
</evidence>
<keyword evidence="1" id="KW-0732">Signal</keyword>
<sequence length="804" mass="86614">MRKFKKYIFAIVSASLLLNFINPILSLNVNAANTTNTYLDTALSTAPQGIDLNNGRFKMPTEYTDGQPYSPAVSSNVISATNDLPNSNRIVQIVNGESQAGGIWGDPARNNYIDTTKKQTLSMWIYISKLQSSDTATADGLAFVLHNDPRGINAISSVGNKINVGETLGVWGIGSPVIATGASGTEPDTTAVAGTAIQNSWALEFDAHSNSDTYKSLAADSLVGEENTTTNNSAKKAYDAFLSTTDNPLASYDKDIPYTHIASGFPASPSTYTANPVTYYSGTKFSLLGKKYSDPHNAYYYSMNHTNTSNPEYNEAFTGNLFLKNSQWRHLTITIDIPNKNISYKYNDLNTDGTANTATLGREVIKGSTDLSNEDIANLGIKSSGEMKDKLYYGFTGATGTNGMNGLVIFEQIPGFAETEVTPDFQDISSNKSLASTADTAYSGEELQLNYNLTYTDGNEPWSGVTSHIVLPKNVDFTADADGNVGTVTVGGISEKIPFTAIKDNILEYKLPSSMNTGDTSTATFSINGTAGQVTQKTTVASTHSRFVGDNGIANVDSPSFTIENPALKLTSTTDNPLTVNEGQNAKISGNVAYTATDKTMTNSNMTVHVSVNNNAETTFKMNNSDPIGQLTANISKDDLTSDTNFVRIYVTDADNNKSNTIRFTIKTKDGSLSLNEYPEDAYFKTVNTTKKDQVISRSGKWDLSILDSRGSGNNWKLVANSTTLKNDNSNFNGSLIYKTGNNSYSLTNNDIQIATGETISDDPVITDIDSTWTNDSGILLESDGANSAGTYKGTINWTLYDSI</sequence>
<dbReference type="EMBL" id="DXCM01000096">
    <property type="protein sequence ID" value="HIY93822.1"/>
    <property type="molecule type" value="Genomic_DNA"/>
</dbReference>
<evidence type="ECO:0008006" key="4">
    <source>
        <dbReference type="Google" id="ProtNLM"/>
    </source>
</evidence>
<name>A0A9D1ZPP3_9LACO</name>
<feature type="chain" id="PRO_5039262027" description="WxL domain-containing protein" evidence="1">
    <location>
        <begin position="32"/>
        <end position="804"/>
    </location>
</feature>